<evidence type="ECO:0000256" key="5">
    <source>
        <dbReference type="ARBA" id="ARBA00022679"/>
    </source>
</evidence>
<keyword evidence="13" id="KW-1133">Transmembrane helix</keyword>
<sequence>MATTPSAPPMEDLTSGSSSSTDQTHAKKEDKDKDSDNEKNNDSMFECNICLDVAKDAVVSLCGHLFCWPCLHQWLETRPNRQFCPVCKAAISKDKVVPLYGRGSTKQEDPRTKKVPPRPQGQRQEPEQPGFQGFGFGDGGFHMSFGIGAFPFGFFTSSFNIGEPRPSAAPRGTAQWEDEQYLSKVFLWIAVIFLLWLIIA</sequence>
<evidence type="ECO:0000256" key="8">
    <source>
        <dbReference type="ARBA" id="ARBA00022786"/>
    </source>
</evidence>
<reference evidence="16" key="1">
    <citation type="submission" date="2018-04" db="EMBL/GenBank/DDBJ databases">
        <authorList>
            <person name="Go L.Y."/>
            <person name="Mitchell J.A."/>
        </authorList>
    </citation>
    <scope>NUCLEOTIDE SEQUENCE</scope>
    <source>
        <tissue evidence="16">Whole organism</tissue>
    </source>
</reference>
<dbReference type="PANTHER" id="PTHR12313">
    <property type="entry name" value="E3 UBIQUITIN-PROTEIN LIGASE RNF5-RELATED"/>
    <property type="match status" value="1"/>
</dbReference>
<protein>
    <recommendedName>
        <fullName evidence="4">RING-type E3 ubiquitin transferase</fullName>
        <ecNumber evidence="4">2.3.2.27</ecNumber>
    </recommendedName>
</protein>
<keyword evidence="9" id="KW-0862">Zinc</keyword>
<comment type="subcellular location">
    <subcellularLocation>
        <location evidence="2">Endomembrane system</location>
    </subcellularLocation>
</comment>
<dbReference type="OMA" id="RPNRQTC"/>
<dbReference type="VEuPathDB" id="VectorBase:CSON012495"/>
<gene>
    <name evidence="16" type="primary">CSON012495</name>
    <name evidence="15" type="synonym">CSON004938</name>
</gene>
<evidence type="ECO:0000259" key="14">
    <source>
        <dbReference type="PROSITE" id="PS50089"/>
    </source>
</evidence>
<dbReference type="EMBL" id="UFQS01000200">
    <property type="protein sequence ID" value="SSX01226.1"/>
    <property type="molecule type" value="Genomic_DNA"/>
</dbReference>
<feature type="compositionally biased region" description="Polar residues" evidence="12">
    <location>
        <begin position="14"/>
        <end position="23"/>
    </location>
</feature>
<dbReference type="PROSITE" id="PS00518">
    <property type="entry name" value="ZF_RING_1"/>
    <property type="match status" value="1"/>
</dbReference>
<keyword evidence="8" id="KW-0833">Ubl conjugation pathway</keyword>
<feature type="region of interest" description="Disordered" evidence="12">
    <location>
        <begin position="1"/>
        <end position="39"/>
    </location>
</feature>
<evidence type="ECO:0000256" key="2">
    <source>
        <dbReference type="ARBA" id="ARBA00004308"/>
    </source>
</evidence>
<evidence type="ECO:0000256" key="6">
    <source>
        <dbReference type="ARBA" id="ARBA00022723"/>
    </source>
</evidence>
<dbReference type="CDD" id="cd16744">
    <property type="entry name" value="RING-HC_RNF185"/>
    <property type="match status" value="1"/>
</dbReference>
<organism evidence="16">
    <name type="scientific">Culicoides sonorensis</name>
    <name type="common">Biting midge</name>
    <dbReference type="NCBI Taxonomy" id="179676"/>
    <lineage>
        <taxon>Eukaryota</taxon>
        <taxon>Metazoa</taxon>
        <taxon>Ecdysozoa</taxon>
        <taxon>Arthropoda</taxon>
        <taxon>Hexapoda</taxon>
        <taxon>Insecta</taxon>
        <taxon>Pterygota</taxon>
        <taxon>Neoptera</taxon>
        <taxon>Endopterygota</taxon>
        <taxon>Diptera</taxon>
        <taxon>Nematocera</taxon>
        <taxon>Chironomoidea</taxon>
        <taxon>Ceratopogonidae</taxon>
        <taxon>Ceratopogoninae</taxon>
        <taxon>Culicoides</taxon>
        <taxon>Monoculicoides</taxon>
    </lineage>
</organism>
<feature type="compositionally biased region" description="Low complexity" evidence="12">
    <location>
        <begin position="120"/>
        <end position="130"/>
    </location>
</feature>
<evidence type="ECO:0000256" key="11">
    <source>
        <dbReference type="PROSITE-ProRule" id="PRU00175"/>
    </source>
</evidence>
<evidence type="ECO:0000256" key="1">
    <source>
        <dbReference type="ARBA" id="ARBA00000900"/>
    </source>
</evidence>
<accession>A0A336KLE7</accession>
<keyword evidence="13" id="KW-0812">Transmembrane</keyword>
<proteinExistence type="predicted"/>
<dbReference type="SUPFAM" id="SSF57850">
    <property type="entry name" value="RING/U-box"/>
    <property type="match status" value="1"/>
</dbReference>
<evidence type="ECO:0000256" key="4">
    <source>
        <dbReference type="ARBA" id="ARBA00012483"/>
    </source>
</evidence>
<dbReference type="InterPro" id="IPR017907">
    <property type="entry name" value="Znf_RING_CS"/>
</dbReference>
<dbReference type="InterPro" id="IPR013083">
    <property type="entry name" value="Znf_RING/FYVE/PHD"/>
</dbReference>
<reference evidence="17" key="2">
    <citation type="submission" date="2018-07" db="EMBL/GenBank/DDBJ databases">
        <authorList>
            <person name="Quirk P.G."/>
            <person name="Krulwich T.A."/>
        </authorList>
    </citation>
    <scope>NUCLEOTIDE SEQUENCE</scope>
</reference>
<dbReference type="AlphaFoldDB" id="A0A336KLE7"/>
<comment type="pathway">
    <text evidence="3">Protein modification; protein ubiquitination.</text>
</comment>
<evidence type="ECO:0000313" key="15">
    <source>
        <dbReference type="EMBL" id="SSX01226.1"/>
    </source>
</evidence>
<dbReference type="GO" id="GO:0005634">
    <property type="term" value="C:nucleus"/>
    <property type="evidence" value="ECO:0007669"/>
    <property type="project" value="UniProtKB-ARBA"/>
</dbReference>
<keyword evidence="6" id="KW-0479">Metal-binding</keyword>
<feature type="transmembrane region" description="Helical" evidence="13">
    <location>
        <begin position="181"/>
        <end position="199"/>
    </location>
</feature>
<dbReference type="InterPro" id="IPR001841">
    <property type="entry name" value="Znf_RING"/>
</dbReference>
<dbReference type="EMBL" id="UFQT01000597">
    <property type="protein sequence ID" value="SSX25588.1"/>
    <property type="molecule type" value="Genomic_DNA"/>
</dbReference>
<evidence type="ECO:0000256" key="3">
    <source>
        <dbReference type="ARBA" id="ARBA00004906"/>
    </source>
</evidence>
<evidence type="ECO:0000256" key="9">
    <source>
        <dbReference type="ARBA" id="ARBA00022833"/>
    </source>
</evidence>
<dbReference type="InterPro" id="IPR018957">
    <property type="entry name" value="Znf_C3HC4_RING-type"/>
</dbReference>
<dbReference type="Pfam" id="PF00097">
    <property type="entry name" value="zf-C3HC4"/>
    <property type="match status" value="1"/>
</dbReference>
<dbReference type="EMBL" id="UFQS01000597">
    <property type="protein sequence ID" value="SSX05227.1"/>
    <property type="molecule type" value="Genomic_DNA"/>
</dbReference>
<dbReference type="SMART" id="SM00184">
    <property type="entry name" value="RING"/>
    <property type="match status" value="1"/>
</dbReference>
<evidence type="ECO:0000256" key="10">
    <source>
        <dbReference type="ARBA" id="ARBA00023136"/>
    </source>
</evidence>
<dbReference type="InterPro" id="IPR045103">
    <property type="entry name" value="RNF5/RNF185-like"/>
</dbReference>
<dbReference type="EC" id="2.3.2.27" evidence="4"/>
<evidence type="ECO:0000256" key="7">
    <source>
        <dbReference type="ARBA" id="ARBA00022771"/>
    </source>
</evidence>
<feature type="domain" description="RING-type" evidence="14">
    <location>
        <begin position="47"/>
        <end position="88"/>
    </location>
</feature>
<evidence type="ECO:0000313" key="17">
    <source>
        <dbReference type="EMBL" id="SSX21606.1"/>
    </source>
</evidence>
<dbReference type="VEuPathDB" id="VectorBase:CSON004938"/>
<dbReference type="GO" id="GO:0016567">
    <property type="term" value="P:protein ubiquitination"/>
    <property type="evidence" value="ECO:0007669"/>
    <property type="project" value="UniProtKB-UniPathway"/>
</dbReference>
<dbReference type="FunFam" id="3.30.40.10:FF:000062">
    <property type="entry name" value="E3 ubiquitin-protein ligase RNF185"/>
    <property type="match status" value="1"/>
</dbReference>
<keyword evidence="5" id="KW-0808">Transferase</keyword>
<dbReference type="GO" id="GO:0061630">
    <property type="term" value="F:ubiquitin protein ligase activity"/>
    <property type="evidence" value="ECO:0007669"/>
    <property type="project" value="UniProtKB-EC"/>
</dbReference>
<keyword evidence="7 11" id="KW-0863">Zinc-finger</keyword>
<dbReference type="UniPathway" id="UPA00143"/>
<evidence type="ECO:0000313" key="16">
    <source>
        <dbReference type="EMBL" id="SSX05227.1"/>
    </source>
</evidence>
<dbReference type="GO" id="GO:0008270">
    <property type="term" value="F:zinc ion binding"/>
    <property type="evidence" value="ECO:0007669"/>
    <property type="project" value="UniProtKB-KW"/>
</dbReference>
<dbReference type="EMBL" id="UFQT01000200">
    <property type="protein sequence ID" value="SSX21606.1"/>
    <property type="molecule type" value="Genomic_DNA"/>
</dbReference>
<comment type="catalytic activity">
    <reaction evidence="1">
        <text>S-ubiquitinyl-[E2 ubiquitin-conjugating enzyme]-L-cysteine + [acceptor protein]-L-lysine = [E2 ubiquitin-conjugating enzyme]-L-cysteine + N(6)-ubiquitinyl-[acceptor protein]-L-lysine.</text>
        <dbReference type="EC" id="2.3.2.27"/>
    </reaction>
</comment>
<name>A0A336KLE7_CULSO</name>
<dbReference type="PROSITE" id="PS50089">
    <property type="entry name" value="ZF_RING_2"/>
    <property type="match status" value="1"/>
</dbReference>
<dbReference type="GO" id="GO:0006511">
    <property type="term" value="P:ubiquitin-dependent protein catabolic process"/>
    <property type="evidence" value="ECO:0007669"/>
    <property type="project" value="InterPro"/>
</dbReference>
<evidence type="ECO:0000256" key="12">
    <source>
        <dbReference type="SAM" id="MobiDB-lite"/>
    </source>
</evidence>
<dbReference type="Gene3D" id="3.30.40.10">
    <property type="entry name" value="Zinc/RING finger domain, C3HC4 (zinc finger)"/>
    <property type="match status" value="1"/>
</dbReference>
<feature type="compositionally biased region" description="Basic and acidic residues" evidence="12">
    <location>
        <begin position="24"/>
        <end position="39"/>
    </location>
</feature>
<evidence type="ECO:0000256" key="13">
    <source>
        <dbReference type="SAM" id="Phobius"/>
    </source>
</evidence>
<dbReference type="GO" id="GO:0005783">
    <property type="term" value="C:endoplasmic reticulum"/>
    <property type="evidence" value="ECO:0007669"/>
    <property type="project" value="InterPro"/>
</dbReference>
<keyword evidence="10 13" id="KW-0472">Membrane</keyword>
<feature type="region of interest" description="Disordered" evidence="12">
    <location>
        <begin position="100"/>
        <end position="130"/>
    </location>
</feature>